<evidence type="ECO:0000313" key="2">
    <source>
        <dbReference type="Proteomes" id="UP000474757"/>
    </source>
</evidence>
<dbReference type="RefSeq" id="WP_163890730.1">
    <property type="nucleotide sequence ID" value="NZ_JAAGAB010000001.1"/>
</dbReference>
<accession>A0A6B2JW29</accession>
<comment type="caution">
    <text evidence="1">The sequence shown here is derived from an EMBL/GenBank/DDBJ whole genome shotgun (WGS) entry which is preliminary data.</text>
</comment>
<protein>
    <recommendedName>
        <fullName evidence="3">Sialate O-acetylesterase domain-containing protein</fullName>
    </recommendedName>
</protein>
<dbReference type="SUPFAM" id="SSF52266">
    <property type="entry name" value="SGNH hydrolase"/>
    <property type="match status" value="1"/>
</dbReference>
<dbReference type="AlphaFoldDB" id="A0A6B2JW29"/>
<dbReference type="Proteomes" id="UP000474757">
    <property type="component" value="Unassembled WGS sequence"/>
</dbReference>
<proteinExistence type="predicted"/>
<evidence type="ECO:0008006" key="3">
    <source>
        <dbReference type="Google" id="ProtNLM"/>
    </source>
</evidence>
<dbReference type="EMBL" id="JAAGAB010000001">
    <property type="protein sequence ID" value="NDV00424.1"/>
    <property type="molecule type" value="Genomic_DNA"/>
</dbReference>
<dbReference type="Gene3D" id="3.40.50.1110">
    <property type="entry name" value="SGNH hydrolase"/>
    <property type="match status" value="1"/>
</dbReference>
<sequence>MPPPTVPGIVPVVAGERDMRGKSLLIMAFGQSNADVHNAGPRLEAPPLEDPRLVVPDDGHGFRGLMGQAPKGPITGFEPFAPHERRVMSLTAAAGARVLHEMGPEAPARVILRSGAKGGRRLLGLRQGAREVDGLLSTCSGDLSPLFEAFLRVTSEVCDAAMRDGPEVGAIAFLFAHGESERQMVRAEYAARLGGMMDVTADVLAPLGLPMHWHLVQAAGPGAEGAGNAWPNRLALADVATARGDATLAAAGYPWPLEDGVHYSAEGKALLGEALGRSIAAQLSGQPRTLPHPVAAVAEGARLLLDFAGEGPLALDHAPASGRHGFEMARGEVTGVRVDGRRVEVTLAEPASGPEGLSYAWSSWAKGTRLPAIPGAALGGGGLRSAEGVASILLPGRKIYDWVPGFSL</sequence>
<keyword evidence="2" id="KW-1185">Reference proteome</keyword>
<dbReference type="GO" id="GO:0016788">
    <property type="term" value="F:hydrolase activity, acting on ester bonds"/>
    <property type="evidence" value="ECO:0007669"/>
    <property type="project" value="UniProtKB-ARBA"/>
</dbReference>
<gene>
    <name evidence="1" type="ORF">GZA08_05490</name>
</gene>
<reference evidence="1 2" key="1">
    <citation type="submission" date="2020-02" db="EMBL/GenBank/DDBJ databases">
        <title>Pseudoroseicyclus tamarix, sp. nov., isolated from offshore sediment of a Tamarix chinensis forest.</title>
        <authorList>
            <person name="Gai Y."/>
        </authorList>
    </citation>
    <scope>NUCLEOTIDE SEQUENCE [LARGE SCALE GENOMIC DNA]</scope>
    <source>
        <strain evidence="1 2">CLL3-39</strain>
    </source>
</reference>
<name>A0A6B2JW29_9RHOB</name>
<dbReference type="InterPro" id="IPR036514">
    <property type="entry name" value="SGNH_hydro_sf"/>
</dbReference>
<organism evidence="1 2">
    <name type="scientific">Pseudoroseicyclus tamaricis</name>
    <dbReference type="NCBI Taxonomy" id="2705421"/>
    <lineage>
        <taxon>Bacteria</taxon>
        <taxon>Pseudomonadati</taxon>
        <taxon>Pseudomonadota</taxon>
        <taxon>Alphaproteobacteria</taxon>
        <taxon>Rhodobacterales</taxon>
        <taxon>Paracoccaceae</taxon>
        <taxon>Pseudoroseicyclus</taxon>
    </lineage>
</organism>
<evidence type="ECO:0000313" key="1">
    <source>
        <dbReference type="EMBL" id="NDV00424.1"/>
    </source>
</evidence>